<evidence type="ECO:0000313" key="4">
    <source>
        <dbReference type="EMBL" id="USW50275.1"/>
    </source>
</evidence>
<proteinExistence type="inferred from homology"/>
<dbReference type="OrthoDB" id="10262962at2759"/>
<dbReference type="Pfam" id="PF00328">
    <property type="entry name" value="His_Phos_2"/>
    <property type="match status" value="1"/>
</dbReference>
<name>A0A9Q9APM8_9PEZI</name>
<protein>
    <submittedName>
        <fullName evidence="4">Histidine phosphatase superfamily</fullName>
    </submittedName>
</protein>
<reference evidence="4" key="1">
    <citation type="submission" date="2022-06" db="EMBL/GenBank/DDBJ databases">
        <title>Complete genome sequences of two strains of the flax pathogen Septoria linicola.</title>
        <authorList>
            <person name="Lapalu N."/>
            <person name="Simon A."/>
            <person name="Demenou B."/>
            <person name="Paumier D."/>
            <person name="Guillot M.-P."/>
            <person name="Gout L."/>
            <person name="Valade R."/>
        </authorList>
    </citation>
    <scope>NUCLEOTIDE SEQUENCE</scope>
    <source>
        <strain evidence="4">SE15195</strain>
    </source>
</reference>
<keyword evidence="3" id="KW-0472">Membrane</keyword>
<evidence type="ECO:0000313" key="5">
    <source>
        <dbReference type="Proteomes" id="UP001056384"/>
    </source>
</evidence>
<evidence type="ECO:0000256" key="1">
    <source>
        <dbReference type="ARBA" id="ARBA00005375"/>
    </source>
</evidence>
<dbReference type="SUPFAM" id="SSF53254">
    <property type="entry name" value="Phosphoglycerate mutase-like"/>
    <property type="match status" value="1"/>
</dbReference>
<keyword evidence="5" id="KW-1185">Reference proteome</keyword>
<dbReference type="InterPro" id="IPR000560">
    <property type="entry name" value="His_Pase_clade-2"/>
</dbReference>
<keyword evidence="3" id="KW-0812">Transmembrane</keyword>
<gene>
    <name evidence="4" type="ORF">Slin15195_G035940</name>
</gene>
<dbReference type="AlphaFoldDB" id="A0A9Q9APM8"/>
<dbReference type="InterPro" id="IPR050645">
    <property type="entry name" value="Histidine_acid_phosphatase"/>
</dbReference>
<evidence type="ECO:0000256" key="3">
    <source>
        <dbReference type="SAM" id="Phobius"/>
    </source>
</evidence>
<dbReference type="EMBL" id="CP099419">
    <property type="protein sequence ID" value="USW50275.1"/>
    <property type="molecule type" value="Genomic_DNA"/>
</dbReference>
<dbReference type="GO" id="GO:0016791">
    <property type="term" value="F:phosphatase activity"/>
    <property type="evidence" value="ECO:0007669"/>
    <property type="project" value="TreeGrafter"/>
</dbReference>
<dbReference type="PANTHER" id="PTHR11567">
    <property type="entry name" value="ACID PHOSPHATASE-RELATED"/>
    <property type="match status" value="1"/>
</dbReference>
<accession>A0A9Q9APM8</accession>
<comment type="similarity">
    <text evidence="1">Belongs to the histidine acid phosphatase family.</text>
</comment>
<dbReference type="InterPro" id="IPR029033">
    <property type="entry name" value="His_PPase_superfam"/>
</dbReference>
<dbReference type="Proteomes" id="UP001056384">
    <property type="component" value="Chromosome 2"/>
</dbReference>
<feature type="compositionally biased region" description="Pro residues" evidence="2">
    <location>
        <begin position="443"/>
        <end position="455"/>
    </location>
</feature>
<organism evidence="4 5">
    <name type="scientific">Septoria linicola</name>
    <dbReference type="NCBI Taxonomy" id="215465"/>
    <lineage>
        <taxon>Eukaryota</taxon>
        <taxon>Fungi</taxon>
        <taxon>Dikarya</taxon>
        <taxon>Ascomycota</taxon>
        <taxon>Pezizomycotina</taxon>
        <taxon>Dothideomycetes</taxon>
        <taxon>Dothideomycetidae</taxon>
        <taxon>Mycosphaerellales</taxon>
        <taxon>Mycosphaerellaceae</taxon>
        <taxon>Septoria</taxon>
    </lineage>
</organism>
<feature type="region of interest" description="Disordered" evidence="2">
    <location>
        <begin position="438"/>
        <end position="459"/>
    </location>
</feature>
<sequence>MRTGKIRLSSSGSSAPAVDAEKLPRGPKSRFKIWHKVLIVSIFGFLLVSFAFTKTRENNTDIYISDDDDDTEPCPADEGISLEWHPPSKTAINDLEQVIRGKGVHGFIFNSSHGPHDTYNYCNMPHVHPDTYPVAKEAFQLEYVEIIQRHHKRTTYASNTFPVEVDTWFCDDERLIFGGEPTAGSPAAKTHWKVYSADSNPLTPQGFVGTCQFPQITGDGLIDSFQHGKDISHVYQGLLHFLPKKFDKDTVQYRVTNNIITSQVASQAIVGMWPGHSNTDHELLIQQSSIDSLEPTYPCSAAQALYASYGPGSSSPAWKEHLTQSAPLKARLDALSGVDPTAADWSSSWDHYFDNLSVRLCHQKALPCNVDNSSDCVTMAEAEKVFRLGEYEYSFTYRDSEQSLRASVASYGIWMGEVVQNLRHRIAVIDESDDRASSLLKLTPPPSPPPPPPQSEKPWDKIRYRHNFAHDGSLARLLSILQVDTMVWPGKGAEIVFELFSKNQQSSSSSSKRHGARKCYYLRVLWSGQVLHSSHPAFGRMETVPVETFFKYIDGLVGLRGSKVPGMCRGTL</sequence>
<evidence type="ECO:0000256" key="2">
    <source>
        <dbReference type="SAM" id="MobiDB-lite"/>
    </source>
</evidence>
<keyword evidence="3" id="KW-1133">Transmembrane helix</keyword>
<dbReference type="Gene3D" id="3.40.50.1240">
    <property type="entry name" value="Phosphoglycerate mutase-like"/>
    <property type="match status" value="1"/>
</dbReference>
<feature type="transmembrane region" description="Helical" evidence="3">
    <location>
        <begin position="33"/>
        <end position="52"/>
    </location>
</feature>
<dbReference type="PANTHER" id="PTHR11567:SF195">
    <property type="entry name" value="ACID PHOSPHATASE, PUTATIVE (AFU_ORTHOLOGUE AFUA_3G14570)-RELATED"/>
    <property type="match status" value="1"/>
</dbReference>
<feature type="region of interest" description="Disordered" evidence="2">
    <location>
        <begin position="1"/>
        <end position="23"/>
    </location>
</feature>